<dbReference type="AlphaFoldDB" id="A0A2T6ADA3"/>
<feature type="chain" id="PRO_5015692099" evidence="1">
    <location>
        <begin position="30"/>
        <end position="211"/>
    </location>
</feature>
<evidence type="ECO:0000313" key="3">
    <source>
        <dbReference type="Proteomes" id="UP000244224"/>
    </source>
</evidence>
<keyword evidence="3" id="KW-1185">Reference proteome</keyword>
<feature type="signal peptide" evidence="1">
    <location>
        <begin position="1"/>
        <end position="29"/>
    </location>
</feature>
<keyword evidence="1" id="KW-0732">Signal</keyword>
<sequence>MTRYLARTFLLFTATLTLLFTAAPRPVLAYQIDCAILLCLAGGFPPSEPCGRAHAEMIRRITPWPIEPPLQLWRCPMRTRMPISLPAETQVIEAQFMPVPPQQADGTTAFATLLWKAFGEDVTDHVMAIKVYDMTYRRRQNRDGDCIVSSSLRMGTYDRNWNFHWDRAALGMSPDWFFDTHYTNCSEVRFRGVGMEWRDYEGGLGTARVIY</sequence>
<evidence type="ECO:0000256" key="1">
    <source>
        <dbReference type="SAM" id="SignalP"/>
    </source>
</evidence>
<dbReference type="RefSeq" id="WP_108130731.1">
    <property type="nucleotide sequence ID" value="NZ_QBKP01000027.1"/>
</dbReference>
<proteinExistence type="predicted"/>
<comment type="caution">
    <text evidence="2">The sequence shown here is derived from an EMBL/GenBank/DDBJ whole genome shotgun (WGS) entry which is preliminary data.</text>
</comment>
<dbReference type="Proteomes" id="UP000244224">
    <property type="component" value="Unassembled WGS sequence"/>
</dbReference>
<name>A0A2T6ADA3_9RHOB</name>
<accession>A0A2T6ADA3</accession>
<gene>
    <name evidence="2" type="ORF">C8N34_12710</name>
</gene>
<dbReference type="EMBL" id="QBKP01000027">
    <property type="protein sequence ID" value="PTX41805.1"/>
    <property type="molecule type" value="Genomic_DNA"/>
</dbReference>
<protein>
    <submittedName>
        <fullName evidence="2">Uncharacterized protein</fullName>
    </submittedName>
</protein>
<evidence type="ECO:0000313" key="2">
    <source>
        <dbReference type="EMBL" id="PTX41805.1"/>
    </source>
</evidence>
<organism evidence="2 3">
    <name type="scientific">Gemmobacter caeni</name>
    <dbReference type="NCBI Taxonomy" id="589035"/>
    <lineage>
        <taxon>Bacteria</taxon>
        <taxon>Pseudomonadati</taxon>
        <taxon>Pseudomonadota</taxon>
        <taxon>Alphaproteobacteria</taxon>
        <taxon>Rhodobacterales</taxon>
        <taxon>Paracoccaceae</taxon>
        <taxon>Gemmobacter</taxon>
    </lineage>
</organism>
<dbReference type="OrthoDB" id="6197542at2"/>
<reference evidence="2 3" key="1">
    <citation type="submission" date="2018-04" db="EMBL/GenBank/DDBJ databases">
        <title>Genomic Encyclopedia of Archaeal and Bacterial Type Strains, Phase II (KMG-II): from individual species to whole genera.</title>
        <authorList>
            <person name="Goeker M."/>
        </authorList>
    </citation>
    <scope>NUCLEOTIDE SEQUENCE [LARGE SCALE GENOMIC DNA]</scope>
    <source>
        <strain evidence="2 3">DSM 21823</strain>
    </source>
</reference>